<evidence type="ECO:0000313" key="2">
    <source>
        <dbReference type="Proteomes" id="UP000251923"/>
    </source>
</evidence>
<comment type="caution">
    <text evidence="1">The sequence shown here is derived from an EMBL/GenBank/DDBJ whole genome shotgun (WGS) entry which is preliminary data.</text>
</comment>
<dbReference type="RefSeq" id="WP_111829101.1">
    <property type="nucleotide sequence ID" value="NZ_JASOKO010000015.1"/>
</dbReference>
<dbReference type="EMBL" id="QMHM01000001">
    <property type="protein sequence ID" value="RAV81455.1"/>
    <property type="molecule type" value="Genomic_DNA"/>
</dbReference>
<dbReference type="GO" id="GO:0006355">
    <property type="term" value="P:regulation of DNA-templated transcription"/>
    <property type="evidence" value="ECO:0007669"/>
    <property type="project" value="InterPro"/>
</dbReference>
<proteinExistence type="predicted"/>
<dbReference type="Pfam" id="PF04221">
    <property type="entry name" value="RelB"/>
    <property type="match status" value="1"/>
</dbReference>
<dbReference type="Proteomes" id="UP000251923">
    <property type="component" value="Unassembled WGS sequence"/>
</dbReference>
<organism evidence="1 2">
    <name type="scientific">Aerococcus urinae</name>
    <dbReference type="NCBI Taxonomy" id="1376"/>
    <lineage>
        <taxon>Bacteria</taxon>
        <taxon>Bacillati</taxon>
        <taxon>Bacillota</taxon>
        <taxon>Bacilli</taxon>
        <taxon>Lactobacillales</taxon>
        <taxon>Aerococcaceae</taxon>
        <taxon>Aerococcus</taxon>
    </lineage>
</organism>
<dbReference type="InterPro" id="IPR013321">
    <property type="entry name" value="Arc_rbn_hlx_hlx"/>
</dbReference>
<accession>A0A329P0W9</accession>
<dbReference type="Gene3D" id="1.10.1220.10">
    <property type="entry name" value="Met repressor-like"/>
    <property type="match status" value="1"/>
</dbReference>
<protein>
    <submittedName>
        <fullName evidence="1">Type II toxin-antitoxin system antitoxin, RelB/DinJ family</fullName>
    </submittedName>
</protein>
<sequence>MARINIRVDDELKETFEDMGLDLTTTITLFIKYSVNSGELPFKPATKKQIENMQARAEAESDKLKAYDDIDELLKALNE</sequence>
<dbReference type="AlphaFoldDB" id="A0A329P0W9"/>
<name>A0A329P0W9_9LACT</name>
<dbReference type="InterPro" id="IPR007337">
    <property type="entry name" value="RelB/DinJ"/>
</dbReference>
<gene>
    <name evidence="1" type="ORF">DBT54_00865</name>
</gene>
<dbReference type="NCBIfam" id="TIGR02384">
    <property type="entry name" value="RelB_DinJ"/>
    <property type="match status" value="1"/>
</dbReference>
<reference evidence="1 2" key="1">
    <citation type="submission" date="2018-04" db="EMBL/GenBank/DDBJ databases">
        <title>Aerococcus urinae genomes.</title>
        <authorList>
            <person name="Hilt E."/>
            <person name="Gilbert N.M."/>
            <person name="Thomas-White K."/>
            <person name="Putonti C."/>
            <person name="Lewis A.L."/>
            <person name="Visck K.L."/>
            <person name="Wolfe A.J."/>
        </authorList>
    </citation>
    <scope>NUCLEOTIDE SEQUENCE [LARGE SCALE GENOMIC DNA]</scope>
    <source>
        <strain evidence="1 2">UMB7480</strain>
    </source>
</reference>
<evidence type="ECO:0000313" key="1">
    <source>
        <dbReference type="EMBL" id="RAV81455.1"/>
    </source>
</evidence>